<sequence>MGIGIIYNQDNATADEEVPGTCVFGSSLQTVDDQLKATLKRDKKNSELILRPQPSDDPADPLNWSPFRKEAAYLSLLLGAILVGVIGPLLVPDFGNILAEYKISLTQVIALNGWLVLTYGISSFLCVSLSDAMGRRPMYLASNLVISAGIVWGVNAKTYRSLLGARIVQGFGMGAYGCLVSSTITDVFFLHEQGTRVAIWQLAFNGSICITPIISGVLIQKLGRPEAFWILFVLAVLALVTSVLFLAETVYDRNDGVVTPVQMTDLDSDSKYVHDSKDSAIVSVEPAFKIEYRSNTIIPSQPMFTKSNLKPWKPLRYNTKEMITAMYRPALTLLSPNIMYATLLFTTTFTWFVQLSSLYSTIFGAPPYSFDSAKIGYISGISPFIGTMLALVTAGPLADRSARFLSKRNQGMFEAEMRLVLAPSAWAMQSNTLCTIWSLPS</sequence>
<comment type="caution">
    <text evidence="1">The sequence shown here is derived from an EMBL/GenBank/DDBJ whole genome shotgun (WGS) entry which is preliminary data.</text>
</comment>
<evidence type="ECO:0000313" key="1">
    <source>
        <dbReference type="EMBL" id="KAJ9116531.1"/>
    </source>
</evidence>
<dbReference type="EMBL" id="JASBWV010000036">
    <property type="protein sequence ID" value="KAJ9116531.1"/>
    <property type="molecule type" value="Genomic_DNA"/>
</dbReference>
<proteinExistence type="predicted"/>
<dbReference type="Proteomes" id="UP001234202">
    <property type="component" value="Unassembled WGS sequence"/>
</dbReference>
<reference evidence="1" key="1">
    <citation type="submission" date="2023-04" db="EMBL/GenBank/DDBJ databases">
        <title>Draft Genome sequencing of Naganishia species isolated from polar environments using Oxford Nanopore Technology.</title>
        <authorList>
            <person name="Leo P."/>
            <person name="Venkateswaran K."/>
        </authorList>
    </citation>
    <scope>NUCLEOTIDE SEQUENCE</scope>
    <source>
        <strain evidence="1">DBVPG 5303</strain>
    </source>
</reference>
<protein>
    <submittedName>
        <fullName evidence="1">Uncharacterized protein</fullName>
    </submittedName>
</protein>
<name>A0ACC2X0F3_9TREE</name>
<evidence type="ECO:0000313" key="2">
    <source>
        <dbReference type="Proteomes" id="UP001234202"/>
    </source>
</evidence>
<gene>
    <name evidence="1" type="ORF">QFC24_006698</name>
</gene>
<accession>A0ACC2X0F3</accession>
<organism evidence="1 2">
    <name type="scientific">Naganishia onofrii</name>
    <dbReference type="NCBI Taxonomy" id="1851511"/>
    <lineage>
        <taxon>Eukaryota</taxon>
        <taxon>Fungi</taxon>
        <taxon>Dikarya</taxon>
        <taxon>Basidiomycota</taxon>
        <taxon>Agaricomycotina</taxon>
        <taxon>Tremellomycetes</taxon>
        <taxon>Filobasidiales</taxon>
        <taxon>Filobasidiaceae</taxon>
        <taxon>Naganishia</taxon>
    </lineage>
</organism>
<keyword evidence="2" id="KW-1185">Reference proteome</keyword>